<name>A0AAP9GTD9_9GAMM</name>
<proteinExistence type="predicted"/>
<gene>
    <name evidence="1" type="primary">tagF</name>
    <name evidence="1" type="ORF">GJD93_05710</name>
</gene>
<dbReference type="NCBIfam" id="TIGR03373">
    <property type="entry name" value="VI_minor_4"/>
    <property type="match status" value="1"/>
</dbReference>
<dbReference type="EMBL" id="CP046045">
    <property type="protein sequence ID" value="QGM27203.1"/>
    <property type="molecule type" value="Genomic_DNA"/>
</dbReference>
<dbReference type="Gene3D" id="3.40.1730.10">
    <property type="entry name" value="pa0076 domain"/>
    <property type="match status" value="1"/>
</dbReference>
<dbReference type="AlphaFoldDB" id="A0AAP9GTD9"/>
<accession>A0AAP9GTD9</accession>
<dbReference type="Pfam" id="PF09867">
    <property type="entry name" value="TagF_N"/>
    <property type="match status" value="1"/>
</dbReference>
<dbReference type="InterPro" id="IPR038225">
    <property type="entry name" value="TagF_sf"/>
</dbReference>
<evidence type="ECO:0000313" key="1">
    <source>
        <dbReference type="EMBL" id="QGM27203.1"/>
    </source>
</evidence>
<protein>
    <submittedName>
        <fullName evidence="1">Type VI secretion system-associated protein TagF</fullName>
    </submittedName>
</protein>
<sequence>MQAVKTVPLYYGKIPARGDFIKSKGQSELIQQLDQWISNALEHAMQSADFKQRYATLPALDFLIAHPAEPMFLAVNLKASQDSSGRAFPMLLGQLFEVEQPSQKLLFVPFFYKAIWTDLLQRNQVLSNIRDPNMSFELLNQLPNRVQLLSAEEYQDFYEKHSTHSLAQLMKISVNDLAQSVIGLGLLLQPVLKNGTRRLNKVMILPLNHPRYCFEIAAFWMGMIGRFLGAHHTEILLGILHFEAPILIIDFQGADVMTLRDLFIQNMQCEHWVSLIQATWIDAYLEQNAGLATLEQLLCQRQLNLNQALKLFRQTFLDK</sequence>
<reference evidence="2" key="1">
    <citation type="submission" date="2019-11" db="EMBL/GenBank/DDBJ databases">
        <title>Escherichia coli 1916D6.</title>
        <authorList>
            <person name="Yao H."/>
            <person name="Du X."/>
            <person name="Yu R."/>
            <person name="Li A."/>
        </authorList>
    </citation>
    <scope>NUCLEOTIDE SEQUENCE [LARGE SCALE GENOMIC DNA]</scope>
    <source>
        <strain evidence="2">19110F47</strain>
    </source>
</reference>
<evidence type="ECO:0000313" key="2">
    <source>
        <dbReference type="Proteomes" id="UP000405075"/>
    </source>
</evidence>
<dbReference type="RefSeq" id="WP_154321252.1">
    <property type="nucleotide sequence ID" value="NZ_CP046045.1"/>
</dbReference>
<dbReference type="Proteomes" id="UP000405075">
    <property type="component" value="Chromosome"/>
</dbReference>
<dbReference type="InterPro" id="IPR017748">
    <property type="entry name" value="TagF"/>
</dbReference>
<organism evidence="1 2">
    <name type="scientific">Acinetobacter towneri</name>
    <dbReference type="NCBI Taxonomy" id="202956"/>
    <lineage>
        <taxon>Bacteria</taxon>
        <taxon>Pseudomonadati</taxon>
        <taxon>Pseudomonadota</taxon>
        <taxon>Gammaproteobacteria</taxon>
        <taxon>Moraxellales</taxon>
        <taxon>Moraxellaceae</taxon>
        <taxon>Acinetobacter</taxon>
    </lineage>
</organism>